<comment type="caution">
    <text evidence="3">The sequence shown here is derived from an EMBL/GenBank/DDBJ whole genome shotgun (WGS) entry which is preliminary data.</text>
</comment>
<dbReference type="Proteomes" id="UP001515480">
    <property type="component" value="Unassembled WGS sequence"/>
</dbReference>
<protein>
    <recommendedName>
        <fullName evidence="2">Conserved oligomeric Golgi complex subunit 4 C-terminal domain-containing protein</fullName>
    </recommendedName>
</protein>
<evidence type="ECO:0000313" key="4">
    <source>
        <dbReference type="Proteomes" id="UP001515480"/>
    </source>
</evidence>
<feature type="region of interest" description="Disordered" evidence="1">
    <location>
        <begin position="31"/>
        <end position="58"/>
    </location>
</feature>
<organism evidence="3 4">
    <name type="scientific">Prymnesium parvum</name>
    <name type="common">Toxic golden alga</name>
    <dbReference type="NCBI Taxonomy" id="97485"/>
    <lineage>
        <taxon>Eukaryota</taxon>
        <taxon>Haptista</taxon>
        <taxon>Haptophyta</taxon>
        <taxon>Prymnesiophyceae</taxon>
        <taxon>Prymnesiales</taxon>
        <taxon>Prymnesiaceae</taxon>
        <taxon>Prymnesium</taxon>
    </lineage>
</organism>
<evidence type="ECO:0000256" key="1">
    <source>
        <dbReference type="SAM" id="MobiDB-lite"/>
    </source>
</evidence>
<evidence type="ECO:0000259" key="2">
    <source>
        <dbReference type="Pfam" id="PF20662"/>
    </source>
</evidence>
<dbReference type="PANTHER" id="PTHR24016">
    <property type="entry name" value="CONSERVED OLIGOMERIC GOLGI COMPLEX SUBUNIT 4"/>
    <property type="match status" value="1"/>
</dbReference>
<keyword evidence="4" id="KW-1185">Reference proteome</keyword>
<sequence>MRRQPGTSLSAVNRWRALTPPPSMRLEAIAAAALQGDAKAKDEKPRDEKEKDEKLKDEKAAATAALAQLLQRAASFVEVRTGERVALREHSPFATHGAYARQASSSEQRVARELRELGVRLGGKLAARFNAAASVRAQAEAATRLMHTATQAVAGTGALPELSPEVERAARSGEALLAELSAMLRGATQWDGYMAGKAAVDVREGSLRKTSSVSEMARGAVSLSSFLMWVSTVKAMRMHPLEAEAEAEGTSALVDSVFFVLQQALRRASHCCDAGIATSAAKHAAEMLQKHLLEQLKGQLKQSLSSKLAGAALASAQAMAKESAAFSGAVLAEKAGLAMTAASAMRQSGLLRTLNALHLCVEYTPRLWRQAEEDFARSLPAAAMEKVRHQLGLGASVLAGFEGAFEDGIHQLSATLQPKLRPRIEAFGAASFVLENDAGYNSAKAEACLGGLVAEMEAVLTSFKSALVDGAREALLQALLTASVERLEAILMQKKFDQLGALYLDSELRTLGKRVGEISSKQTRSRLARLSQMSALLNIEREGEAEELWSESTWQLSPAEAKAVLALRIDFRKEKIAALSLAEHT</sequence>
<dbReference type="InterPro" id="IPR048684">
    <property type="entry name" value="COG4_C"/>
</dbReference>
<evidence type="ECO:0000313" key="3">
    <source>
        <dbReference type="EMBL" id="KAL1508355.1"/>
    </source>
</evidence>
<dbReference type="Pfam" id="PF20662">
    <property type="entry name" value="COG4_C"/>
    <property type="match status" value="1"/>
</dbReference>
<dbReference type="AlphaFoldDB" id="A0AB34J0C3"/>
<proteinExistence type="predicted"/>
<accession>A0AB34J0C3</accession>
<name>A0AB34J0C3_PRYPA</name>
<dbReference type="Gene3D" id="1.20.58.1970">
    <property type="match status" value="1"/>
</dbReference>
<dbReference type="EMBL" id="JBGBPQ010000016">
    <property type="protein sequence ID" value="KAL1508355.1"/>
    <property type="molecule type" value="Genomic_DNA"/>
</dbReference>
<dbReference type="PANTHER" id="PTHR24016:SF0">
    <property type="entry name" value="CONSERVED OLIGOMERIC GOLGI COMPLEX SUBUNIT 4"/>
    <property type="match status" value="1"/>
</dbReference>
<feature type="domain" description="Conserved oligomeric Golgi complex subunit 4 C-terminal" evidence="2">
    <location>
        <begin position="351"/>
        <end position="562"/>
    </location>
</feature>
<gene>
    <name evidence="3" type="ORF">AB1Y20_004465</name>
</gene>
<reference evidence="3 4" key="1">
    <citation type="journal article" date="2024" name="Science">
        <title>Giant polyketide synthase enzymes in the biosynthesis of giant marine polyether toxins.</title>
        <authorList>
            <person name="Fallon T.R."/>
            <person name="Shende V.V."/>
            <person name="Wierzbicki I.H."/>
            <person name="Pendleton A.L."/>
            <person name="Watervoot N.F."/>
            <person name="Auber R.P."/>
            <person name="Gonzalez D.J."/>
            <person name="Wisecaver J.H."/>
            <person name="Moore B.S."/>
        </authorList>
    </citation>
    <scope>NUCLEOTIDE SEQUENCE [LARGE SCALE GENOMIC DNA]</scope>
    <source>
        <strain evidence="3 4">12B1</strain>
    </source>
</reference>
<feature type="compositionally biased region" description="Basic and acidic residues" evidence="1">
    <location>
        <begin position="38"/>
        <end position="58"/>
    </location>
</feature>
<dbReference type="InterPro" id="IPR048682">
    <property type="entry name" value="COG4"/>
</dbReference>